<dbReference type="InterPro" id="IPR047146">
    <property type="entry name" value="Cyt_P450_E_CYP52_fungi"/>
</dbReference>
<dbReference type="Gene3D" id="1.10.630.10">
    <property type="entry name" value="Cytochrome P450"/>
    <property type="match status" value="1"/>
</dbReference>
<reference evidence="8 9" key="1">
    <citation type="journal article" date="2019" name="Fungal Biol. Biotechnol.">
        <title>Draft genome sequence of fastidious pathogen Ceratobasidium theobromae, which causes vascular-streak dieback in Theobroma cacao.</title>
        <authorList>
            <person name="Ali S.S."/>
            <person name="Asman A."/>
            <person name="Shao J."/>
            <person name="Firmansyah A.P."/>
            <person name="Susilo A.W."/>
            <person name="Rosmana A."/>
            <person name="McMahon P."/>
            <person name="Junaid M."/>
            <person name="Guest D."/>
            <person name="Kheng T.Y."/>
            <person name="Meinhardt L.W."/>
            <person name="Bailey B.A."/>
        </authorList>
    </citation>
    <scope>NUCLEOTIDE SEQUENCE [LARGE SCALE GENOMIC DNA]</scope>
    <source>
        <strain evidence="8 9">CT2</strain>
    </source>
</reference>
<sequence>MRTPRLIVDAYIMPIVNATINRKRHSDSLADDGGDDTKTLLEYLVTLTEDPTLIRDTLVSFLLAGRDTSASLLTFITYVLALYPDVYRQLREEVIATTSEDRLYTLEEIKEMQYSTYHQVRATINETLRLFPPVPFNIRRSTASPSVLPSILSKTLNGFYMYPKCSVTYSLLHIHRGKDLWGDDAEEFKPERWFAGGSQKVHVINPFAFIPFNGGPRMVRLPGFV</sequence>
<comment type="similarity">
    <text evidence="2">Belongs to the cytochrome P450 family.</text>
</comment>
<dbReference type="PANTHER" id="PTHR24287:SF1">
    <property type="entry name" value="P450, PUTATIVE (EUROFUNG)-RELATED"/>
    <property type="match status" value="1"/>
</dbReference>
<organism evidence="8 9">
    <name type="scientific">Ceratobasidium theobromae</name>
    <dbReference type="NCBI Taxonomy" id="1582974"/>
    <lineage>
        <taxon>Eukaryota</taxon>
        <taxon>Fungi</taxon>
        <taxon>Dikarya</taxon>
        <taxon>Basidiomycota</taxon>
        <taxon>Agaricomycotina</taxon>
        <taxon>Agaricomycetes</taxon>
        <taxon>Cantharellales</taxon>
        <taxon>Ceratobasidiaceae</taxon>
        <taxon>Ceratobasidium</taxon>
    </lineage>
</organism>
<protein>
    <submittedName>
        <fullName evidence="8">Cytochrome P450 family monooxygenase</fullName>
    </submittedName>
</protein>
<dbReference type="OrthoDB" id="1470350at2759"/>
<dbReference type="PANTHER" id="PTHR24287">
    <property type="entry name" value="P450, PUTATIVE (EUROFUNG)-RELATED"/>
    <property type="match status" value="1"/>
</dbReference>
<evidence type="ECO:0000256" key="6">
    <source>
        <dbReference type="ARBA" id="ARBA00023004"/>
    </source>
</evidence>
<dbReference type="GO" id="GO:0020037">
    <property type="term" value="F:heme binding"/>
    <property type="evidence" value="ECO:0007669"/>
    <property type="project" value="InterPro"/>
</dbReference>
<comment type="cofactor">
    <cofactor evidence="1">
        <name>heme</name>
        <dbReference type="ChEBI" id="CHEBI:30413"/>
    </cofactor>
</comment>
<dbReference type="Proteomes" id="UP000383932">
    <property type="component" value="Unassembled WGS sequence"/>
</dbReference>
<evidence type="ECO:0000256" key="7">
    <source>
        <dbReference type="ARBA" id="ARBA00023033"/>
    </source>
</evidence>
<keyword evidence="4" id="KW-0479">Metal-binding</keyword>
<comment type="caution">
    <text evidence="8">The sequence shown here is derived from an EMBL/GenBank/DDBJ whole genome shotgun (WGS) entry which is preliminary data.</text>
</comment>
<evidence type="ECO:0000256" key="4">
    <source>
        <dbReference type="ARBA" id="ARBA00022723"/>
    </source>
</evidence>
<evidence type="ECO:0000313" key="9">
    <source>
        <dbReference type="Proteomes" id="UP000383932"/>
    </source>
</evidence>
<dbReference type="InterPro" id="IPR036396">
    <property type="entry name" value="Cyt_P450_sf"/>
</dbReference>
<keyword evidence="3" id="KW-0349">Heme</keyword>
<proteinExistence type="inferred from homology"/>
<dbReference type="PRINTS" id="PR00463">
    <property type="entry name" value="EP450I"/>
</dbReference>
<keyword evidence="5" id="KW-0560">Oxidoreductase</keyword>
<dbReference type="InterPro" id="IPR001128">
    <property type="entry name" value="Cyt_P450"/>
</dbReference>
<dbReference type="GO" id="GO:0016705">
    <property type="term" value="F:oxidoreductase activity, acting on paired donors, with incorporation or reduction of molecular oxygen"/>
    <property type="evidence" value="ECO:0007669"/>
    <property type="project" value="InterPro"/>
</dbReference>
<dbReference type="InterPro" id="IPR002401">
    <property type="entry name" value="Cyt_P450_E_grp-I"/>
</dbReference>
<evidence type="ECO:0000313" key="8">
    <source>
        <dbReference type="EMBL" id="KAB5596360.1"/>
    </source>
</evidence>
<gene>
    <name evidence="8" type="ORF">CTheo_345</name>
</gene>
<dbReference type="GO" id="GO:0005506">
    <property type="term" value="F:iron ion binding"/>
    <property type="evidence" value="ECO:0007669"/>
    <property type="project" value="InterPro"/>
</dbReference>
<evidence type="ECO:0000256" key="2">
    <source>
        <dbReference type="ARBA" id="ARBA00010617"/>
    </source>
</evidence>
<dbReference type="GO" id="GO:0004497">
    <property type="term" value="F:monooxygenase activity"/>
    <property type="evidence" value="ECO:0007669"/>
    <property type="project" value="UniProtKB-KW"/>
</dbReference>
<evidence type="ECO:0000256" key="1">
    <source>
        <dbReference type="ARBA" id="ARBA00001971"/>
    </source>
</evidence>
<evidence type="ECO:0000256" key="5">
    <source>
        <dbReference type="ARBA" id="ARBA00023002"/>
    </source>
</evidence>
<keyword evidence="7 8" id="KW-0503">Monooxygenase</keyword>
<evidence type="ECO:0000256" key="3">
    <source>
        <dbReference type="ARBA" id="ARBA00022617"/>
    </source>
</evidence>
<dbReference type="Pfam" id="PF00067">
    <property type="entry name" value="p450"/>
    <property type="match status" value="1"/>
</dbReference>
<keyword evidence="9" id="KW-1185">Reference proteome</keyword>
<dbReference type="EMBL" id="SSOP01000002">
    <property type="protein sequence ID" value="KAB5596360.1"/>
    <property type="molecule type" value="Genomic_DNA"/>
</dbReference>
<name>A0A5N5QX96_9AGAM</name>
<dbReference type="SUPFAM" id="SSF48264">
    <property type="entry name" value="Cytochrome P450"/>
    <property type="match status" value="1"/>
</dbReference>
<dbReference type="PRINTS" id="PR00385">
    <property type="entry name" value="P450"/>
</dbReference>
<keyword evidence="6" id="KW-0408">Iron</keyword>
<dbReference type="AlphaFoldDB" id="A0A5N5QX96"/>
<accession>A0A5N5QX96</accession>